<dbReference type="RefSeq" id="WP_184230919.1">
    <property type="nucleotide sequence ID" value="NZ_JACHEC010000004.1"/>
</dbReference>
<evidence type="ECO:0000313" key="2">
    <source>
        <dbReference type="Proteomes" id="UP000536195"/>
    </source>
</evidence>
<comment type="caution">
    <text evidence="1">The sequence shown here is derived from an EMBL/GenBank/DDBJ whole genome shotgun (WGS) entry which is preliminary data.</text>
</comment>
<dbReference type="EMBL" id="JACHEC010000004">
    <property type="protein sequence ID" value="MBB6402499.1"/>
    <property type="molecule type" value="Genomic_DNA"/>
</dbReference>
<organism evidence="1 2">
    <name type="scientific">Methanococcus maripaludis</name>
    <name type="common">Methanococcus deltae</name>
    <dbReference type="NCBI Taxonomy" id="39152"/>
    <lineage>
        <taxon>Archaea</taxon>
        <taxon>Methanobacteriati</taxon>
        <taxon>Methanobacteriota</taxon>
        <taxon>Methanomada group</taxon>
        <taxon>Methanococci</taxon>
        <taxon>Methanococcales</taxon>
        <taxon>Methanococcaceae</taxon>
        <taxon>Methanococcus</taxon>
    </lineage>
</organism>
<dbReference type="Proteomes" id="UP000536195">
    <property type="component" value="Unassembled WGS sequence"/>
</dbReference>
<accession>A0A7J9S7S5</accession>
<proteinExistence type="predicted"/>
<name>A0A7J9S7S5_METMI</name>
<evidence type="ECO:0000313" key="1">
    <source>
        <dbReference type="EMBL" id="MBB6402499.1"/>
    </source>
</evidence>
<protein>
    <submittedName>
        <fullName evidence="1">Uncharacterized protein</fullName>
    </submittedName>
</protein>
<reference evidence="1 2" key="1">
    <citation type="submission" date="2020-08" db="EMBL/GenBank/DDBJ databases">
        <title>Genomic Encyclopedia of Type Strains, Phase IV (KMG-V): Genome sequencing to study the core and pangenomes of soil and plant-associated prokaryotes.</title>
        <authorList>
            <person name="Whitman W."/>
        </authorList>
    </citation>
    <scope>NUCLEOTIDE SEQUENCE [LARGE SCALE GENOMIC DNA]</scope>
    <source>
        <strain evidence="1 2">C11</strain>
    </source>
</reference>
<gene>
    <name evidence="1" type="ORF">HNP92_001822</name>
</gene>
<dbReference type="AlphaFoldDB" id="A0A7J9S7S5"/>
<sequence length="152" mass="17427">MDNALLSVKILELESFIDDCGHLFEQNVLVETKTGEKFWVQDMDIICNKEMQGKIVKLEFDVAQNFSGDNICKQVGNEKKIVIPEPNSENNRSIGNPVFYGEIIGKKDDPRYLVVDVGLGRIVIYLFTKYIDKYSIGDYIKINSFMVQLYES</sequence>